<sequence>MKGKQKCQKKFIRLSFAVLLGSTLVLQSGGGESFLTYAAELKKTESITQDEAIRAAKKWVEISDDHKLVRAQLLGEYNDYHDQPLWKLAWSNKKGSSFIAYIDASTGILLSYGSTSGVTNAQVSEEVALEKAKQFMQRAIDGKELEKLSEPNEFKHLLSSSLYQSSKHVFTFTRIENGIPFIENGFELIVTPSGEIEKFYRDWDEGELPAVKPVISEKEAEALFLERVTPALINMELSPITRLDTDKGQYRLVYGYRDTDPQFVDALSGAVINETGKPPAEKRLQTLGKTFPTEDVAKTRLGTQQEAQILAEKYMSHFPGVYRVESNGMSLDNWSFTVISLDKSVKKKNPIKLLLKANGEIMEYLAEGSDDVPVKAEGIPYALAEVRAIKLVKTLYGNRLGEIYVMEPLTYQKDTKHMIEMGGYYKVKFGWMNDGVPIENAYMEVFVNIMTGEAEYLSSYGNSKPLHVNQLGAGIVAPEVARKAELENKRWMLTYYRPKYFPEYYRIMLVYRLVGESGVVDAHTGKWLSFLELQKEQEKP</sequence>
<feature type="signal peptide" evidence="1">
    <location>
        <begin position="1"/>
        <end position="27"/>
    </location>
</feature>
<evidence type="ECO:0000313" key="4">
    <source>
        <dbReference type="Proteomes" id="UP000596248"/>
    </source>
</evidence>
<dbReference type="Pfam" id="PF16244">
    <property type="entry name" value="DUF4901"/>
    <property type="match status" value="1"/>
</dbReference>
<feature type="domain" description="YcdB/YcdC repeated" evidence="2">
    <location>
        <begin position="50"/>
        <end position="202"/>
    </location>
</feature>
<reference evidence="3 4" key="1">
    <citation type="submission" date="2021-01" db="EMBL/GenBank/DDBJ databases">
        <title>Identification of strong promoters based on the transcriptome of Brevibacillus choshinensis.</title>
        <authorList>
            <person name="Yao D."/>
            <person name="Zhang K."/>
            <person name="Wu J."/>
        </authorList>
    </citation>
    <scope>NUCLEOTIDE SEQUENCE [LARGE SCALE GENOMIC DNA]</scope>
    <source>
        <strain evidence="3 4">HPD31-SP3</strain>
    </source>
</reference>
<dbReference type="Proteomes" id="UP000596248">
    <property type="component" value="Chromosome"/>
</dbReference>
<name>A0ABX7FKB4_BRECH</name>
<feature type="chain" id="PRO_5045383739" description="YcdB/YcdC repeated domain-containing protein" evidence="1">
    <location>
        <begin position="28"/>
        <end position="540"/>
    </location>
</feature>
<protein>
    <recommendedName>
        <fullName evidence="2">YcdB/YcdC repeated domain-containing protein</fullName>
    </recommendedName>
</protein>
<organism evidence="3 4">
    <name type="scientific">Brevibacillus choshinensis</name>
    <dbReference type="NCBI Taxonomy" id="54911"/>
    <lineage>
        <taxon>Bacteria</taxon>
        <taxon>Bacillati</taxon>
        <taxon>Bacillota</taxon>
        <taxon>Bacilli</taxon>
        <taxon>Bacillales</taxon>
        <taxon>Paenibacillaceae</taxon>
        <taxon>Brevibacillus</taxon>
    </lineage>
</organism>
<proteinExistence type="predicted"/>
<dbReference type="RefSeq" id="WP_203353572.1">
    <property type="nucleotide sequence ID" value="NZ_CP069127.1"/>
</dbReference>
<keyword evidence="4" id="KW-1185">Reference proteome</keyword>
<keyword evidence="1" id="KW-0732">Signal</keyword>
<evidence type="ECO:0000259" key="2">
    <source>
        <dbReference type="Pfam" id="PF16244"/>
    </source>
</evidence>
<dbReference type="EMBL" id="CP069127">
    <property type="protein sequence ID" value="QRG66506.1"/>
    <property type="molecule type" value="Genomic_DNA"/>
</dbReference>
<evidence type="ECO:0000256" key="1">
    <source>
        <dbReference type="SAM" id="SignalP"/>
    </source>
</evidence>
<gene>
    <name evidence="3" type="ORF">JNE38_23745</name>
</gene>
<accession>A0ABX7FKB4</accession>
<dbReference type="InterPro" id="IPR032599">
    <property type="entry name" value="YcdB/YcdC_rep_domain"/>
</dbReference>
<evidence type="ECO:0000313" key="3">
    <source>
        <dbReference type="EMBL" id="QRG66506.1"/>
    </source>
</evidence>